<evidence type="ECO:0000313" key="2">
    <source>
        <dbReference type="EMBL" id="TXG70431.1"/>
    </source>
</evidence>
<dbReference type="OrthoDB" id="1784377at2759"/>
<dbReference type="EMBL" id="VAHF01000002">
    <property type="protein sequence ID" value="TXG70431.1"/>
    <property type="molecule type" value="Genomic_DNA"/>
</dbReference>
<accession>A0A5C7IME9</accession>
<dbReference type="InterPro" id="IPR009027">
    <property type="entry name" value="Ribosomal_bL9/RNase_H1_N"/>
</dbReference>
<comment type="caution">
    <text evidence="2">The sequence shown here is derived from an EMBL/GenBank/DDBJ whole genome shotgun (WGS) entry which is preliminary data.</text>
</comment>
<dbReference type="Gene3D" id="3.40.970.10">
    <property type="entry name" value="Ribonuclease H1, N-terminal domain"/>
    <property type="match status" value="1"/>
</dbReference>
<evidence type="ECO:0000259" key="1">
    <source>
        <dbReference type="Pfam" id="PF01693"/>
    </source>
</evidence>
<dbReference type="SUPFAM" id="SSF55658">
    <property type="entry name" value="L9 N-domain-like"/>
    <property type="match status" value="1"/>
</dbReference>
<name>A0A5C7IME9_9ROSI</name>
<feature type="domain" description="Ribonuclease H1 N-terminal" evidence="1">
    <location>
        <begin position="185"/>
        <end position="210"/>
    </location>
</feature>
<protein>
    <recommendedName>
        <fullName evidence="1">Ribonuclease H1 N-terminal domain-containing protein</fullName>
    </recommendedName>
</protein>
<organism evidence="2 3">
    <name type="scientific">Acer yangbiense</name>
    <dbReference type="NCBI Taxonomy" id="1000413"/>
    <lineage>
        <taxon>Eukaryota</taxon>
        <taxon>Viridiplantae</taxon>
        <taxon>Streptophyta</taxon>
        <taxon>Embryophyta</taxon>
        <taxon>Tracheophyta</taxon>
        <taxon>Spermatophyta</taxon>
        <taxon>Magnoliopsida</taxon>
        <taxon>eudicotyledons</taxon>
        <taxon>Gunneridae</taxon>
        <taxon>Pentapetalae</taxon>
        <taxon>rosids</taxon>
        <taxon>malvids</taxon>
        <taxon>Sapindales</taxon>
        <taxon>Sapindaceae</taxon>
        <taxon>Hippocastanoideae</taxon>
        <taxon>Acereae</taxon>
        <taxon>Acer</taxon>
    </lineage>
</organism>
<gene>
    <name evidence="2" type="ORF">EZV62_005366</name>
</gene>
<dbReference type="InterPro" id="IPR037056">
    <property type="entry name" value="RNase_H1_N_sf"/>
</dbReference>
<evidence type="ECO:0000313" key="3">
    <source>
        <dbReference type="Proteomes" id="UP000323000"/>
    </source>
</evidence>
<sequence>MSKIISVSRETSYESLHDIVSRLVEANPNESSIKMKFIFNSPEVLAPFEVVNDDDVQVFLCDNSDVNTRTSLCVTVERKRRIIPNTQDPDNELVNEDIGNVFESDNGNGVGLDNIHESLLSPNDFQNVDVFFIGVDNDDEATDSRPSTSEFKVKKSTKTLLAMSCIVEDCKWRVRATKLKDCHSLGVYESWNECEAQINGFEGSFVKSYSVV</sequence>
<dbReference type="Pfam" id="PF01693">
    <property type="entry name" value="Cauli_VI"/>
    <property type="match status" value="1"/>
</dbReference>
<proteinExistence type="predicted"/>
<dbReference type="Proteomes" id="UP000323000">
    <property type="component" value="Chromosome 2"/>
</dbReference>
<reference evidence="3" key="1">
    <citation type="journal article" date="2019" name="Gigascience">
        <title>De novo genome assembly of the endangered Acer yangbiense, a plant species with extremely small populations endemic to Yunnan Province, China.</title>
        <authorList>
            <person name="Yang J."/>
            <person name="Wariss H.M."/>
            <person name="Tao L."/>
            <person name="Zhang R."/>
            <person name="Yun Q."/>
            <person name="Hollingsworth P."/>
            <person name="Dao Z."/>
            <person name="Luo G."/>
            <person name="Guo H."/>
            <person name="Ma Y."/>
            <person name="Sun W."/>
        </authorList>
    </citation>
    <scope>NUCLEOTIDE SEQUENCE [LARGE SCALE GENOMIC DNA]</scope>
    <source>
        <strain evidence="3">cv. Malutang</strain>
    </source>
</reference>
<dbReference type="InterPro" id="IPR011320">
    <property type="entry name" value="RNase_H1_N"/>
</dbReference>
<dbReference type="AlphaFoldDB" id="A0A5C7IME9"/>
<keyword evidence="3" id="KW-1185">Reference proteome</keyword>